<sequence length="784" mass="92565">MTSKLISDQLIKIFGINLYQKSLKFLSNKINIIYSRESPIKIRSLILDNEREFHLIIDEKNKEIFHDCPSFWIHSDREKKVCVHLLKLISIIKNETAQNILDNFDDYNLTSKDLSSKKRSKNFLLLANSCFDNNNCVEALSYLDKAIINDFESEKIIEIYLSTAISNNQYFEFFEFLKNGYESGLEAYFLKFNSYIERGIKDFLNLIQEYSFFNLLKITESFDKIFEFKDITFLASVFNELKKLVKDSNINNKYLAIYLIQKNKEILSKVNPDFNILISDEELESFKEDLVEYFLSEIDNFCIIDKLKLMKKQFHILNIPEEKFYNHYRKYKIEIQELEKKVYLKKFAFLKVLIERYNIKKTAGEFKKKKNTYIIKHHEENLRNPAYNYIISRIGFFGLNDQTIKSSEIGINYLIMKELFLDDLSKLQDAFYYRKQFWGEDENYKIKIIDGLSLLSRNIEYSYGVDQASLERTIIIEWNLANKPIQGSIVNAYGSQIIIPDQNNPLFHDLKPFDLCYCKKTPVKIESNIIKTVNVIKKCSFRDAIKSVSRGMTFIEGYYPLSLIKAVLYKEINPFQANLIVINNPNRLFIPNYSSFIEAFKEFLFRFILDEKEYVFEELKSNVLENINLLLNLLNLNDDLAGLDLSFYEIFKKLISPKITLKQLKSKFLNELHSLIEEILDKGELGSTIIFDLKKMKNTAFFKYANLINDLRRNEFKNTNILRLGNKNNLTYDLSEINKTYYGKKFVRILNIQGKPTLKSEKFKKFRDFCVKLNLKINVVDSLT</sequence>
<proteinExistence type="predicted"/>
<reference evidence="1" key="1">
    <citation type="journal article" date="2015" name="Nature">
        <title>Complex archaea that bridge the gap between prokaryotes and eukaryotes.</title>
        <authorList>
            <person name="Spang A."/>
            <person name="Saw J.H."/>
            <person name="Jorgensen S.L."/>
            <person name="Zaremba-Niedzwiedzka K."/>
            <person name="Martijn J."/>
            <person name="Lind A.E."/>
            <person name="van Eijk R."/>
            <person name="Schleper C."/>
            <person name="Guy L."/>
            <person name="Ettema T.J."/>
        </authorList>
    </citation>
    <scope>NUCLEOTIDE SEQUENCE</scope>
</reference>
<protein>
    <recommendedName>
        <fullName evidence="2">SWIM-type domain-containing protein</fullName>
    </recommendedName>
</protein>
<comment type="caution">
    <text evidence="1">The sequence shown here is derived from an EMBL/GenBank/DDBJ whole genome shotgun (WGS) entry which is preliminary data.</text>
</comment>
<name>A0A0F9SMX3_9ZZZZ</name>
<accession>A0A0F9SMX3</accession>
<gene>
    <name evidence="1" type="ORF">LCGC14_0498810</name>
</gene>
<evidence type="ECO:0008006" key="2">
    <source>
        <dbReference type="Google" id="ProtNLM"/>
    </source>
</evidence>
<dbReference type="EMBL" id="LAZR01000581">
    <property type="protein sequence ID" value="KKN63717.1"/>
    <property type="molecule type" value="Genomic_DNA"/>
</dbReference>
<organism evidence="1">
    <name type="scientific">marine sediment metagenome</name>
    <dbReference type="NCBI Taxonomy" id="412755"/>
    <lineage>
        <taxon>unclassified sequences</taxon>
        <taxon>metagenomes</taxon>
        <taxon>ecological metagenomes</taxon>
    </lineage>
</organism>
<dbReference type="AlphaFoldDB" id="A0A0F9SMX3"/>
<evidence type="ECO:0000313" key="1">
    <source>
        <dbReference type="EMBL" id="KKN63717.1"/>
    </source>
</evidence>